<organism evidence="1">
    <name type="scientific">bioreactor metagenome</name>
    <dbReference type="NCBI Taxonomy" id="1076179"/>
    <lineage>
        <taxon>unclassified sequences</taxon>
        <taxon>metagenomes</taxon>
        <taxon>ecological metagenomes</taxon>
    </lineage>
</organism>
<sequence>MSSVTISGTNKLAERIIHDAQDEARAVLAEAEAAAQGILRESDHAVSARKAELSCQTQSAVKSLIGGYQTRAMLDAKKDALRKKRAVIDAAFTRTYEAMLALSAEQRKSICANLLATQAEGGETVLPAAQDRANIAVLISAMPEKKLSLASGTAAIDGGFILLGDGYEKDCSFRSLLSTVRDAEETAVYQLLFD</sequence>
<reference evidence="1" key="1">
    <citation type="submission" date="2019-08" db="EMBL/GenBank/DDBJ databases">
        <authorList>
            <person name="Kucharzyk K."/>
            <person name="Murdoch R.W."/>
            <person name="Higgins S."/>
            <person name="Loffler F."/>
        </authorList>
    </citation>
    <scope>NUCLEOTIDE SEQUENCE</scope>
</reference>
<gene>
    <name evidence="1" type="primary">atpE_51</name>
    <name evidence="1" type="ORF">SDC9_141982</name>
</gene>
<dbReference type="AlphaFoldDB" id="A0A645DZ76"/>
<dbReference type="EMBL" id="VSSQ01041414">
    <property type="protein sequence ID" value="MPM94834.1"/>
    <property type="molecule type" value="Genomic_DNA"/>
</dbReference>
<protein>
    <submittedName>
        <fullName evidence="1">V-type proton ATPase subunit E</fullName>
    </submittedName>
</protein>
<dbReference type="SUPFAM" id="SSF160527">
    <property type="entry name" value="V-type ATPase subunit E-like"/>
    <property type="match status" value="1"/>
</dbReference>
<evidence type="ECO:0000313" key="1">
    <source>
        <dbReference type="EMBL" id="MPM94834.1"/>
    </source>
</evidence>
<proteinExistence type="predicted"/>
<dbReference type="Gene3D" id="1.20.5.620">
    <property type="entry name" value="F1F0 ATP synthase subunit B, membrane domain"/>
    <property type="match status" value="1"/>
</dbReference>
<accession>A0A645DZ76</accession>
<name>A0A645DZ76_9ZZZZ</name>
<comment type="caution">
    <text evidence="1">The sequence shown here is derived from an EMBL/GenBank/DDBJ whole genome shotgun (WGS) entry which is preliminary data.</text>
</comment>